<keyword evidence="3" id="KW-1185">Reference proteome</keyword>
<evidence type="ECO:0000313" key="3">
    <source>
        <dbReference type="Proteomes" id="UP000735302"/>
    </source>
</evidence>
<comment type="caution">
    <text evidence="2">The sequence shown here is derived from an EMBL/GenBank/DDBJ whole genome shotgun (WGS) entry which is preliminary data.</text>
</comment>
<proteinExistence type="predicted"/>
<feature type="compositionally biased region" description="Basic and acidic residues" evidence="1">
    <location>
        <begin position="97"/>
        <end position="117"/>
    </location>
</feature>
<sequence>MATSCHSNESLSEEITKDNEKPVRVVKTPVDLQRLKLEKLMNNPTKEIIIPDKSKEKAPRAPLEFIRNIWAKQTRQESCDDDDDDDDDEDDAEDNFAEDKAEGNSHDSSNRKDDHRPQTSGISSDLKTS</sequence>
<organism evidence="2 3">
    <name type="scientific">Plakobranchus ocellatus</name>
    <dbReference type="NCBI Taxonomy" id="259542"/>
    <lineage>
        <taxon>Eukaryota</taxon>
        <taxon>Metazoa</taxon>
        <taxon>Spiralia</taxon>
        <taxon>Lophotrochozoa</taxon>
        <taxon>Mollusca</taxon>
        <taxon>Gastropoda</taxon>
        <taxon>Heterobranchia</taxon>
        <taxon>Euthyneura</taxon>
        <taxon>Panpulmonata</taxon>
        <taxon>Sacoglossa</taxon>
        <taxon>Placobranchoidea</taxon>
        <taxon>Plakobranchidae</taxon>
        <taxon>Plakobranchus</taxon>
    </lineage>
</organism>
<feature type="compositionally biased region" description="Polar residues" evidence="1">
    <location>
        <begin position="1"/>
        <end position="10"/>
    </location>
</feature>
<protein>
    <submittedName>
        <fullName evidence="2">Prkr interacting protein 1 (Il11 inducible)</fullName>
    </submittedName>
</protein>
<reference evidence="2 3" key="1">
    <citation type="journal article" date="2021" name="Elife">
        <title>Chloroplast acquisition without the gene transfer in kleptoplastic sea slugs, Plakobranchus ocellatus.</title>
        <authorList>
            <person name="Maeda T."/>
            <person name="Takahashi S."/>
            <person name="Yoshida T."/>
            <person name="Shimamura S."/>
            <person name="Takaki Y."/>
            <person name="Nagai Y."/>
            <person name="Toyoda A."/>
            <person name="Suzuki Y."/>
            <person name="Arimoto A."/>
            <person name="Ishii H."/>
            <person name="Satoh N."/>
            <person name="Nishiyama T."/>
            <person name="Hasebe M."/>
            <person name="Maruyama T."/>
            <person name="Minagawa J."/>
            <person name="Obokata J."/>
            <person name="Shigenobu S."/>
        </authorList>
    </citation>
    <scope>NUCLEOTIDE SEQUENCE [LARGE SCALE GENOMIC DNA]</scope>
</reference>
<feature type="compositionally biased region" description="Acidic residues" evidence="1">
    <location>
        <begin position="79"/>
        <end position="96"/>
    </location>
</feature>
<dbReference type="AlphaFoldDB" id="A0AAV3Y3S2"/>
<dbReference type="EMBL" id="BLXT01000407">
    <property type="protein sequence ID" value="GFN76733.1"/>
    <property type="molecule type" value="Genomic_DNA"/>
</dbReference>
<feature type="compositionally biased region" description="Basic and acidic residues" evidence="1">
    <location>
        <begin position="14"/>
        <end position="23"/>
    </location>
</feature>
<dbReference type="Proteomes" id="UP000735302">
    <property type="component" value="Unassembled WGS sequence"/>
</dbReference>
<name>A0AAV3Y3S2_9GAST</name>
<gene>
    <name evidence="2" type="ORF">PoB_000323900</name>
</gene>
<evidence type="ECO:0000313" key="2">
    <source>
        <dbReference type="EMBL" id="GFN76733.1"/>
    </source>
</evidence>
<accession>A0AAV3Y3S2</accession>
<feature type="region of interest" description="Disordered" evidence="1">
    <location>
        <begin position="67"/>
        <end position="129"/>
    </location>
</feature>
<evidence type="ECO:0000256" key="1">
    <source>
        <dbReference type="SAM" id="MobiDB-lite"/>
    </source>
</evidence>
<feature type="region of interest" description="Disordered" evidence="1">
    <location>
        <begin position="1"/>
        <end position="26"/>
    </location>
</feature>
<feature type="compositionally biased region" description="Polar residues" evidence="1">
    <location>
        <begin position="118"/>
        <end position="129"/>
    </location>
</feature>